<feature type="region of interest" description="Disordered" evidence="1">
    <location>
        <begin position="26"/>
        <end position="50"/>
    </location>
</feature>
<dbReference type="EMBL" id="AFBQ01000120">
    <property type="protein sequence ID" value="EHY31727.1"/>
    <property type="molecule type" value="Genomic_DNA"/>
</dbReference>
<evidence type="ECO:0000313" key="2">
    <source>
        <dbReference type="EMBL" id="EHY31727.1"/>
    </source>
</evidence>
<accession>H3KDS1</accession>
<evidence type="ECO:0000313" key="3">
    <source>
        <dbReference type="Proteomes" id="UP000004956"/>
    </source>
</evidence>
<proteinExistence type="predicted"/>
<sequence>MPRSRFGLLFGRGSAFVFWLGMPQHVPDAPKTGDGQDHEEADDAGQILHA</sequence>
<comment type="caution">
    <text evidence="2">The sequence shown here is derived from an EMBL/GenBank/DDBJ whole genome shotgun (WGS) entry which is preliminary data.</text>
</comment>
<dbReference type="AlphaFoldDB" id="H3KDS1"/>
<protein>
    <submittedName>
        <fullName evidence="2">Uncharacterized protein</fullName>
    </submittedName>
</protein>
<gene>
    <name evidence="2" type="ORF">HMPREF9440_00882</name>
</gene>
<dbReference type="HOGENOM" id="CLU_3123504_0_0_4"/>
<evidence type="ECO:0000256" key="1">
    <source>
        <dbReference type="SAM" id="MobiDB-lite"/>
    </source>
</evidence>
<organism evidence="2 3">
    <name type="scientific">Sutterella parvirubra YIT 11816</name>
    <dbReference type="NCBI Taxonomy" id="762967"/>
    <lineage>
        <taxon>Bacteria</taxon>
        <taxon>Pseudomonadati</taxon>
        <taxon>Pseudomonadota</taxon>
        <taxon>Betaproteobacteria</taxon>
        <taxon>Burkholderiales</taxon>
        <taxon>Sutterellaceae</taxon>
        <taxon>Sutterella</taxon>
    </lineage>
</organism>
<reference evidence="2 3" key="1">
    <citation type="submission" date="2011-11" db="EMBL/GenBank/DDBJ databases">
        <authorList>
            <person name="Weinstock G."/>
            <person name="Sodergren E."/>
            <person name="Clifton S."/>
            <person name="Fulton L."/>
            <person name="Fulton B."/>
            <person name="Courtney L."/>
            <person name="Fronick C."/>
            <person name="Harrison M."/>
            <person name="Strong C."/>
            <person name="Farmer C."/>
            <person name="Delahaunty K."/>
            <person name="Markovic C."/>
            <person name="Hall O."/>
            <person name="Minx P."/>
            <person name="Tomlinson C."/>
            <person name="Mitreva M."/>
            <person name="Hou S."/>
            <person name="Chen J."/>
            <person name="Wollam A."/>
            <person name="Pepin K.H."/>
            <person name="Johnson M."/>
            <person name="Bhonagiri V."/>
            <person name="Zhang X."/>
            <person name="Suruliraj S."/>
            <person name="Warren W."/>
            <person name="Chinwalla A."/>
            <person name="Mardis E.R."/>
            <person name="Wilson R.K."/>
        </authorList>
    </citation>
    <scope>NUCLEOTIDE SEQUENCE [LARGE SCALE GENOMIC DNA]</scope>
    <source>
        <strain evidence="2 3">YIT 11816</strain>
    </source>
</reference>
<dbReference type="Proteomes" id="UP000004956">
    <property type="component" value="Unassembled WGS sequence"/>
</dbReference>
<keyword evidence="3" id="KW-1185">Reference proteome</keyword>
<name>H3KDS1_9BURK</name>
<dbReference type="STRING" id="762967.HMPREF9440_00882"/>